<feature type="transmembrane region" description="Helical" evidence="7">
    <location>
        <begin position="1264"/>
        <end position="1282"/>
    </location>
</feature>
<proteinExistence type="predicted"/>
<dbReference type="PROSITE" id="PS50125">
    <property type="entry name" value="GUANYLATE_CYCLASE_2"/>
    <property type="match status" value="2"/>
</dbReference>
<comment type="subcellular location">
    <subcellularLocation>
        <location evidence="1">Membrane</location>
        <topology evidence="1">Multi-pass membrane protein</topology>
    </subcellularLocation>
</comment>
<gene>
    <name evidence="9" type="ORF">BSTOLATCC_MIC7162</name>
</gene>
<dbReference type="InterPro" id="IPR036412">
    <property type="entry name" value="HAD-like_sf"/>
</dbReference>
<dbReference type="SFLD" id="SFLDG00002">
    <property type="entry name" value="C1.7:_P-type_atpase_like"/>
    <property type="match status" value="1"/>
</dbReference>
<dbReference type="SUPFAM" id="SSF81653">
    <property type="entry name" value="Calcium ATPase, transduction domain A"/>
    <property type="match status" value="1"/>
</dbReference>
<feature type="transmembrane region" description="Helical" evidence="7">
    <location>
        <begin position="1136"/>
        <end position="1154"/>
    </location>
</feature>
<feature type="domain" description="Guanylate cyclase" evidence="8">
    <location>
        <begin position="1443"/>
        <end position="1579"/>
    </location>
</feature>
<feature type="transmembrane region" description="Helical" evidence="7">
    <location>
        <begin position="1792"/>
        <end position="1810"/>
    </location>
</feature>
<feature type="transmembrane region" description="Helical" evidence="7">
    <location>
        <begin position="286"/>
        <end position="313"/>
    </location>
</feature>
<dbReference type="GO" id="GO:0005886">
    <property type="term" value="C:plasma membrane"/>
    <property type="evidence" value="ECO:0007669"/>
    <property type="project" value="TreeGrafter"/>
</dbReference>
<dbReference type="GO" id="GO:0005802">
    <property type="term" value="C:trans-Golgi network"/>
    <property type="evidence" value="ECO:0007669"/>
    <property type="project" value="TreeGrafter"/>
</dbReference>
<dbReference type="SUPFAM" id="SSF81665">
    <property type="entry name" value="Calcium ATPase, transmembrane domain M"/>
    <property type="match status" value="1"/>
</dbReference>
<dbReference type="SFLD" id="SFLDS00003">
    <property type="entry name" value="Haloacid_Dehalogenase"/>
    <property type="match status" value="1"/>
</dbReference>
<keyword evidence="3" id="KW-0479">Metal-binding</keyword>
<evidence type="ECO:0000259" key="8">
    <source>
        <dbReference type="PROSITE" id="PS50125"/>
    </source>
</evidence>
<evidence type="ECO:0000256" key="4">
    <source>
        <dbReference type="ARBA" id="ARBA00022842"/>
    </source>
</evidence>
<feature type="transmembrane region" description="Helical" evidence="7">
    <location>
        <begin position="1870"/>
        <end position="1888"/>
    </location>
</feature>
<dbReference type="SUPFAM" id="SSF56784">
    <property type="entry name" value="HAD-like"/>
    <property type="match status" value="1"/>
</dbReference>
<feature type="transmembrane region" description="Helical" evidence="7">
    <location>
        <begin position="1340"/>
        <end position="1360"/>
    </location>
</feature>
<dbReference type="InterPro" id="IPR018303">
    <property type="entry name" value="ATPase_P-typ_P_site"/>
</dbReference>
<feature type="transmembrane region" description="Helical" evidence="7">
    <location>
        <begin position="1095"/>
        <end position="1115"/>
    </location>
</feature>
<feature type="transmembrane region" description="Helical" evidence="7">
    <location>
        <begin position="983"/>
        <end position="1003"/>
    </location>
</feature>
<organism evidence="9 10">
    <name type="scientific">Blepharisma stoltei</name>
    <dbReference type="NCBI Taxonomy" id="1481888"/>
    <lineage>
        <taxon>Eukaryota</taxon>
        <taxon>Sar</taxon>
        <taxon>Alveolata</taxon>
        <taxon>Ciliophora</taxon>
        <taxon>Postciliodesmatophora</taxon>
        <taxon>Heterotrichea</taxon>
        <taxon>Heterotrichida</taxon>
        <taxon>Blepharismidae</taxon>
        <taxon>Blepharisma</taxon>
    </lineage>
</organism>
<feature type="transmembrane region" description="Helical" evidence="7">
    <location>
        <begin position="57"/>
        <end position="75"/>
    </location>
</feature>
<dbReference type="InterPro" id="IPR032631">
    <property type="entry name" value="P-type_ATPase_N"/>
</dbReference>
<evidence type="ECO:0000256" key="2">
    <source>
        <dbReference type="ARBA" id="ARBA00022692"/>
    </source>
</evidence>
<dbReference type="Pfam" id="PF16209">
    <property type="entry name" value="PhoLip_ATPase_N"/>
    <property type="match status" value="1"/>
</dbReference>
<dbReference type="Pfam" id="PF00211">
    <property type="entry name" value="Guanylate_cyc"/>
    <property type="match status" value="2"/>
</dbReference>
<name>A0AAU9IFL1_9CILI</name>
<feature type="transmembrane region" description="Helical" evidence="7">
    <location>
        <begin position="1729"/>
        <end position="1754"/>
    </location>
</feature>
<dbReference type="InterPro" id="IPR023298">
    <property type="entry name" value="ATPase_P-typ_TM_dom_sf"/>
</dbReference>
<dbReference type="InterPro" id="IPR023214">
    <property type="entry name" value="HAD_sf"/>
</dbReference>
<evidence type="ECO:0000256" key="7">
    <source>
        <dbReference type="SAM" id="Phobius"/>
    </source>
</evidence>
<evidence type="ECO:0000256" key="1">
    <source>
        <dbReference type="ARBA" id="ARBA00004141"/>
    </source>
</evidence>
<dbReference type="GO" id="GO:0140326">
    <property type="term" value="F:ATPase-coupled intramembrane lipid transporter activity"/>
    <property type="evidence" value="ECO:0007669"/>
    <property type="project" value="TreeGrafter"/>
</dbReference>
<keyword evidence="6 7" id="KW-0472">Membrane</keyword>
<dbReference type="Gene3D" id="3.30.70.1230">
    <property type="entry name" value="Nucleotide cyclase"/>
    <property type="match status" value="2"/>
</dbReference>
<dbReference type="InterPro" id="IPR032630">
    <property type="entry name" value="P_typ_ATPase_c"/>
</dbReference>
<dbReference type="GO" id="GO:0005768">
    <property type="term" value="C:endosome"/>
    <property type="evidence" value="ECO:0007669"/>
    <property type="project" value="TreeGrafter"/>
</dbReference>
<dbReference type="GO" id="GO:0046872">
    <property type="term" value="F:metal ion binding"/>
    <property type="evidence" value="ECO:0007669"/>
    <property type="project" value="UniProtKB-KW"/>
</dbReference>
<reference evidence="9" key="1">
    <citation type="submission" date="2021-09" db="EMBL/GenBank/DDBJ databases">
        <authorList>
            <consortium name="AG Swart"/>
            <person name="Singh M."/>
            <person name="Singh A."/>
            <person name="Seah K."/>
            <person name="Emmerich C."/>
        </authorList>
    </citation>
    <scope>NUCLEOTIDE SEQUENCE</scope>
    <source>
        <strain evidence="9">ATCC30299</strain>
    </source>
</reference>
<feature type="transmembrane region" description="Helical" evidence="7">
    <location>
        <begin position="1241"/>
        <end position="1258"/>
    </location>
</feature>
<dbReference type="GO" id="GO:0000166">
    <property type="term" value="F:nucleotide binding"/>
    <property type="evidence" value="ECO:0007669"/>
    <property type="project" value="InterPro"/>
</dbReference>
<keyword evidence="10" id="KW-1185">Reference proteome</keyword>
<feature type="transmembrane region" description="Helical" evidence="7">
    <location>
        <begin position="1366"/>
        <end position="1391"/>
    </location>
</feature>
<evidence type="ECO:0000313" key="10">
    <source>
        <dbReference type="Proteomes" id="UP001162131"/>
    </source>
</evidence>
<feature type="domain" description="Guanylate cyclase" evidence="8">
    <location>
        <begin position="1938"/>
        <end position="2068"/>
    </location>
</feature>
<dbReference type="PANTHER" id="PTHR24092:SF5">
    <property type="entry name" value="PHOSPHOLIPID-TRANSPORTING ATPASE"/>
    <property type="match status" value="1"/>
</dbReference>
<dbReference type="SMART" id="SM00044">
    <property type="entry name" value="CYCc"/>
    <property type="match status" value="2"/>
</dbReference>
<keyword evidence="4" id="KW-0460">Magnesium</keyword>
<dbReference type="Gene3D" id="3.40.1110.10">
    <property type="entry name" value="Calcium-transporting ATPase, cytoplasmic domain N"/>
    <property type="match status" value="1"/>
</dbReference>
<dbReference type="InterPro" id="IPR008250">
    <property type="entry name" value="ATPase_P-typ_transduc_dom_A_sf"/>
</dbReference>
<feature type="transmembrane region" description="Helical" evidence="7">
    <location>
        <begin position="81"/>
        <end position="99"/>
    </location>
</feature>
<dbReference type="InterPro" id="IPR029787">
    <property type="entry name" value="Nucleotide_cyclase"/>
</dbReference>
<dbReference type="CDD" id="cd07302">
    <property type="entry name" value="CHD"/>
    <property type="match status" value="2"/>
</dbReference>
<dbReference type="SFLD" id="SFLDF00027">
    <property type="entry name" value="p-type_atpase"/>
    <property type="match status" value="1"/>
</dbReference>
<comment type="caution">
    <text evidence="9">The sequence shown here is derived from an EMBL/GenBank/DDBJ whole genome shotgun (WGS) entry which is preliminary data.</text>
</comment>
<dbReference type="PROSITE" id="PS00154">
    <property type="entry name" value="ATPASE_E1_E2"/>
    <property type="match status" value="1"/>
</dbReference>
<dbReference type="Gene3D" id="2.70.150.10">
    <property type="entry name" value="Calcium-transporting ATPase, cytoplasmic transduction domain A"/>
    <property type="match status" value="1"/>
</dbReference>
<dbReference type="Gene3D" id="3.40.50.1000">
    <property type="entry name" value="HAD superfamily/HAD-like"/>
    <property type="match status" value="1"/>
</dbReference>
<sequence length="2120" mass="241245">MDRKTITKDTTNESEDWRSINITLNSPITSSVYPSNEIRSSRYNFWTFLPLNLFDQFMRPSNIWFLYVSLLEILVLSDGSVYSYSTIIPLVILLLFTGVKDALCNYQKNDCDKKINNEMFLVWNGISFMQKKAKEIFVGEVVLLQNKEKAPADLVLLCSGSPNFSCYLDTSGIIGEKDLKIKKSIREVQNLINIADVNEASAYLKRIGGFVKVQPPNTDFSSFAGKFILGNSPKATNLNIDNFIYRESKICNTPWIFGLVIYTGNETKIWKTETYRIRKSSRIEKWFNRFAIFLVAFILLLSLFEALMARFYIDYDHKFPFYVTFFRFNSVFSELIPLPLFFIIDIVKLIRYFRINLRKQGVQFKTEDACENLGQIEYLLADKTGTLTSDNLNIKLCLIGENEYWEESGSIDELRRTSNADRGFTYGTDRMFINNEEGEDLIGTPNSLLRKNFVDLKADFLSNISSEMMHYFTCLVLCNIAIPLENGEYLTTAVEDKALLELSDTIGVKLKDRDTNKCEISLNNDVKDFMIWGLRDATPENKRTRIIVQNILSDEAFIYVKGSLDTMLNIVKDPNGCLFNLENVLKESSTSGLQFIAAGYKPLKQRDLQEFKSAYRNAKQCPVNTDRRIESVFEECEQGIQYLGCIGIQEEITEETKETVEILKNAGIKIWILSGDSEDRTISAGIGSSAIQENWNIIKLSKVNSQSECLSLLEDTLKSTIFKENSLLNSPTKDPHDVNGASPIFPIVSVPLFESDNSYSENNDSQRLFHYESAREKSYPLISKKMNKPTNIDISLRKDTINPLISKLTSFSHINYIDLNQSINQTNLNFVLSIDNKILEICIEHSNCRKLLVVLLFTAQSVCFHSLLPGDKMKVAKLLKQYFSFKPIFLAIGDSGSDVGMIKEAHIGVGVIGKEGTQAASASEIVISKFSDLTELILCEGHCSYANVSKIILLLFYKSVLIISLIFFFTPVDYYSGNLISSLNLEIYIMVINIVNIIGIGVFDQRLNASEISEFPEMHLLGVYSTYFSKYSIMNYTFQGLLHAGIISIFLNYGFFDIMNDRGYAENHLLMEGVAFIVASIIVQGITILETSSHSYYTVATQIISFIIFLIYIITNSYTDTEYYGFLRMIFSSGRLVIYLCLAILLCLVISYAMNVYLELFSPSLINFINAIKVRLFNFEIISRINQYDCKLESVYKDKKKSKLETNIESFDINPLTLNFKSSSKQSEYNEGKYLSRLKHYRILVVITLFIFILATTSGYTSSIGALVVFMVLNASFLVFTWTKSFRKFIRIFVMSYYVAVQVIVLVTVILTKFNLLVLTPLYPLLYALAFNIEWPVQIVCNVISTIIILIKTVIVYNKWFDNTDLAVISIQYFILWISIEITAIIVAYSLENASLKEFILIRTVRTEMIKAKDVLELLLPKFVVKRVKEGIRYISDDQGIVSVLFCNICDFDQIINDYTPQEITNLLDEVYGKLDQLCELVGVTKIETVGKTYMACAGLKDSETELDYSLRSVSHTRRVIEMGIEIINYTQKIMLRSGDPIHVQIGINSGPVTAGVVGAHKPQFSLVGDTVNTASRMASTLKIKDAIQISMSTYELLSNRKGLSFIPQNVYAKGKGNIDTFLVKADTSPESLLPDATPKRDSFRATNSLMPTISMHVSSFCDPDIAELSPSERRRLSSGRISDTGVEERDRLFEKKETELVDKMKIISFKQTNQEKIFRKAIMEDNYINLRIGLLWGIIAGILSFIIQIVWVATDTWNTLFFLIFFPIESIGFLIFLIFLKKYHTKQWYTFTLQVCFMLCLAILIIVSIYVDSNLHSLISICSLYHIMLLTHVSSLLYVPTVIFSAIIILGWLISEEFVDVTNVFLDETIFMIFFTVVCLISLYFRIKRLWTYSSLRTNSQNELNTIEELVNKMMPRHAYMNLKDKQSVTDRFSQVTILYADIVGFTAWSSDKSPEEILGMLYELFSRFDNLCVAHNVYKVHTIGDCYVAMGNSGNEVRDPGQECVNMVEFAQSMIKVIQEVNEINGIQLNMRIGMHTGDVIGGIIGGYIVRYDIYGAGVLVANLMESNGIPGKIAVSEVTQMLLKRFRPSKYQYEHLGEVNVPILLRSFNIYAISDSI</sequence>
<evidence type="ECO:0000256" key="3">
    <source>
        <dbReference type="ARBA" id="ARBA00022723"/>
    </source>
</evidence>
<feature type="transmembrane region" description="Helical" evidence="7">
    <location>
        <begin position="1036"/>
        <end position="1056"/>
    </location>
</feature>
<keyword evidence="5 7" id="KW-1133">Transmembrane helix</keyword>
<dbReference type="EMBL" id="CAJZBQ010000008">
    <property type="protein sequence ID" value="CAG9312635.1"/>
    <property type="molecule type" value="Genomic_DNA"/>
</dbReference>
<keyword evidence="2 7" id="KW-0812">Transmembrane</keyword>
<dbReference type="GO" id="GO:0006890">
    <property type="term" value="P:retrograde vesicle-mediated transport, Golgi to endoplasmic reticulum"/>
    <property type="evidence" value="ECO:0007669"/>
    <property type="project" value="TreeGrafter"/>
</dbReference>
<protein>
    <recommendedName>
        <fullName evidence="8">Guanylate cyclase domain-containing protein</fullName>
    </recommendedName>
</protein>
<dbReference type="GO" id="GO:0006897">
    <property type="term" value="P:endocytosis"/>
    <property type="evidence" value="ECO:0007669"/>
    <property type="project" value="TreeGrafter"/>
</dbReference>
<feature type="transmembrane region" description="Helical" evidence="7">
    <location>
        <begin position="1837"/>
        <end position="1855"/>
    </location>
</feature>
<feature type="transmembrane region" description="Helical" evidence="7">
    <location>
        <begin position="1760"/>
        <end position="1780"/>
    </location>
</feature>
<dbReference type="SUPFAM" id="SSF55073">
    <property type="entry name" value="Nucleotide cyclase"/>
    <property type="match status" value="2"/>
</dbReference>
<dbReference type="GO" id="GO:0009190">
    <property type="term" value="P:cyclic nucleotide biosynthetic process"/>
    <property type="evidence" value="ECO:0007669"/>
    <property type="project" value="InterPro"/>
</dbReference>
<accession>A0AAU9IFL1</accession>
<dbReference type="Pfam" id="PF16212">
    <property type="entry name" value="PhoLip_ATPase_C"/>
    <property type="match status" value="1"/>
</dbReference>
<evidence type="ECO:0000256" key="6">
    <source>
        <dbReference type="ARBA" id="ARBA00023136"/>
    </source>
</evidence>
<dbReference type="InterPro" id="IPR001054">
    <property type="entry name" value="A/G_cyclase"/>
</dbReference>
<evidence type="ECO:0000256" key="5">
    <source>
        <dbReference type="ARBA" id="ARBA00022989"/>
    </source>
</evidence>
<dbReference type="InterPro" id="IPR023299">
    <property type="entry name" value="ATPase_P-typ_cyto_dom_N"/>
</dbReference>
<dbReference type="GO" id="GO:0035556">
    <property type="term" value="P:intracellular signal transduction"/>
    <property type="evidence" value="ECO:0007669"/>
    <property type="project" value="InterPro"/>
</dbReference>
<dbReference type="PRINTS" id="PR00119">
    <property type="entry name" value="CATATPASE"/>
</dbReference>
<feature type="transmembrane region" description="Helical" evidence="7">
    <location>
        <begin position="1289"/>
        <end position="1310"/>
    </location>
</feature>
<evidence type="ECO:0000313" key="9">
    <source>
        <dbReference type="EMBL" id="CAG9312635.1"/>
    </source>
</evidence>
<dbReference type="Proteomes" id="UP001162131">
    <property type="component" value="Unassembled WGS sequence"/>
</dbReference>
<feature type="transmembrane region" description="Helical" evidence="7">
    <location>
        <begin position="325"/>
        <end position="350"/>
    </location>
</feature>
<feature type="transmembrane region" description="Helical" evidence="7">
    <location>
        <begin position="951"/>
        <end position="971"/>
    </location>
</feature>
<dbReference type="PANTHER" id="PTHR24092">
    <property type="entry name" value="PROBABLE PHOSPHOLIPID-TRANSPORTING ATPASE"/>
    <property type="match status" value="1"/>
</dbReference>
<dbReference type="GO" id="GO:0045332">
    <property type="term" value="P:phospholipid translocation"/>
    <property type="evidence" value="ECO:0007669"/>
    <property type="project" value="TreeGrafter"/>
</dbReference>
<feature type="transmembrane region" description="Helical" evidence="7">
    <location>
        <begin position="1068"/>
        <end position="1089"/>
    </location>
</feature>
<dbReference type="InterPro" id="IPR044492">
    <property type="entry name" value="P_typ_ATPase_HD_dom"/>
</dbReference>